<accession>A0ACB9NV70</accession>
<reference evidence="2" key="1">
    <citation type="journal article" date="2023" name="Front. Plant Sci.">
        <title>Chromosomal-level genome assembly of Melastoma candidum provides insights into trichome evolution.</title>
        <authorList>
            <person name="Zhong Y."/>
            <person name="Wu W."/>
            <person name="Sun C."/>
            <person name="Zou P."/>
            <person name="Liu Y."/>
            <person name="Dai S."/>
            <person name="Zhou R."/>
        </authorList>
    </citation>
    <scope>NUCLEOTIDE SEQUENCE [LARGE SCALE GENOMIC DNA]</scope>
</reference>
<name>A0ACB9NV70_9MYRT</name>
<proteinExistence type="predicted"/>
<sequence length="222" mass="23120">MNGEIGVHNDAPLLNGKIGEDFGMGGAVTVKGHVDLGSSVGSPVVDAVCVAMKGVGADRKETVENGRTEGDDRTGNCVGDDAVVKRRENGALENGFSGANGHVLENESDVFKGTGVVVVVTGSDAEEHRENGVLENGDCGAGGVVEVIEVEVPEANGCDEKLEDVKEADVVDRKYDINRGAEDHSLSNGFAREESLSGSQDSKVEHVVVEHQNGRVGCYGIC</sequence>
<protein>
    <submittedName>
        <fullName evidence="1">Uncharacterized protein</fullName>
    </submittedName>
</protein>
<gene>
    <name evidence="1" type="ORF">MLD38_024863</name>
</gene>
<evidence type="ECO:0000313" key="2">
    <source>
        <dbReference type="Proteomes" id="UP001057402"/>
    </source>
</evidence>
<keyword evidence="2" id="KW-1185">Reference proteome</keyword>
<dbReference type="Proteomes" id="UP001057402">
    <property type="component" value="Chromosome 7"/>
</dbReference>
<comment type="caution">
    <text evidence="1">The sequence shown here is derived from an EMBL/GenBank/DDBJ whole genome shotgun (WGS) entry which is preliminary data.</text>
</comment>
<organism evidence="1 2">
    <name type="scientific">Melastoma candidum</name>
    <dbReference type="NCBI Taxonomy" id="119954"/>
    <lineage>
        <taxon>Eukaryota</taxon>
        <taxon>Viridiplantae</taxon>
        <taxon>Streptophyta</taxon>
        <taxon>Embryophyta</taxon>
        <taxon>Tracheophyta</taxon>
        <taxon>Spermatophyta</taxon>
        <taxon>Magnoliopsida</taxon>
        <taxon>eudicotyledons</taxon>
        <taxon>Gunneridae</taxon>
        <taxon>Pentapetalae</taxon>
        <taxon>rosids</taxon>
        <taxon>malvids</taxon>
        <taxon>Myrtales</taxon>
        <taxon>Melastomataceae</taxon>
        <taxon>Melastomatoideae</taxon>
        <taxon>Melastomateae</taxon>
        <taxon>Melastoma</taxon>
    </lineage>
</organism>
<evidence type="ECO:0000313" key="1">
    <source>
        <dbReference type="EMBL" id="KAI4339981.1"/>
    </source>
</evidence>
<dbReference type="EMBL" id="CM042886">
    <property type="protein sequence ID" value="KAI4339981.1"/>
    <property type="molecule type" value="Genomic_DNA"/>
</dbReference>